<dbReference type="Pfam" id="PF05742">
    <property type="entry name" value="TANGO2"/>
    <property type="match status" value="1"/>
</dbReference>
<dbReference type="Proteomes" id="UP000489600">
    <property type="component" value="Unassembled WGS sequence"/>
</dbReference>
<dbReference type="InterPro" id="IPR008551">
    <property type="entry name" value="TANGO2"/>
</dbReference>
<keyword evidence="2" id="KW-1185">Reference proteome</keyword>
<evidence type="ECO:0000313" key="1">
    <source>
        <dbReference type="EMBL" id="VVA91977.1"/>
    </source>
</evidence>
<name>A0A565ARC3_9BRAS</name>
<dbReference type="AlphaFoldDB" id="A0A565ARC3"/>
<organism evidence="1 2">
    <name type="scientific">Arabis nemorensis</name>
    <dbReference type="NCBI Taxonomy" id="586526"/>
    <lineage>
        <taxon>Eukaryota</taxon>
        <taxon>Viridiplantae</taxon>
        <taxon>Streptophyta</taxon>
        <taxon>Embryophyta</taxon>
        <taxon>Tracheophyta</taxon>
        <taxon>Spermatophyta</taxon>
        <taxon>Magnoliopsida</taxon>
        <taxon>eudicotyledons</taxon>
        <taxon>Gunneridae</taxon>
        <taxon>Pentapetalae</taxon>
        <taxon>rosids</taxon>
        <taxon>malvids</taxon>
        <taxon>Brassicales</taxon>
        <taxon>Brassicaceae</taxon>
        <taxon>Arabideae</taxon>
        <taxon>Arabis</taxon>
    </lineage>
</organism>
<protein>
    <submittedName>
        <fullName evidence="1">Uncharacterized protein</fullName>
    </submittedName>
</protein>
<dbReference type="OrthoDB" id="1041687at2759"/>
<sequence length="237" mass="26997">MGSVWFKWQNPQDQLLILQTRYDRVFKTAGWWNEDEETKCILGDRDEKTGGTLLGCSKKGRVAFLVDVTSFTNAGAELLTVKFLKGKMTPKEFAREIAEDKNLSLGLTFYLVVADIHSKSMVYISKNSPNKEIDEINYDVGPGFYSITSAGINNLTSPENKRLEDEFSEILSECENRELPMKVFVDKLVSDDTSHDKGQDGYYNGITMLVVKPTGKANLYERYLENHKFSFDIEKLE</sequence>
<evidence type="ECO:0000313" key="2">
    <source>
        <dbReference type="Proteomes" id="UP000489600"/>
    </source>
</evidence>
<dbReference type="PANTHER" id="PTHR17985">
    <property type="entry name" value="SER/THR-RICH PROTEIN T10 IN DGCR REGION"/>
    <property type="match status" value="1"/>
</dbReference>
<dbReference type="PANTHER" id="PTHR17985:SF8">
    <property type="entry name" value="TRANSPORT AND GOLGI ORGANIZATION PROTEIN 2 HOMOLOG"/>
    <property type="match status" value="1"/>
</dbReference>
<accession>A0A565ARC3</accession>
<gene>
    <name evidence="1" type="ORF">ANE_LOCUS2422</name>
</gene>
<dbReference type="EMBL" id="CABITT030000001">
    <property type="protein sequence ID" value="VVA91977.1"/>
    <property type="molecule type" value="Genomic_DNA"/>
</dbReference>
<comment type="caution">
    <text evidence="1">The sequence shown here is derived from an EMBL/GenBank/DDBJ whole genome shotgun (WGS) entry which is preliminary data.</text>
</comment>
<reference evidence="1" key="1">
    <citation type="submission" date="2019-07" db="EMBL/GenBank/DDBJ databases">
        <authorList>
            <person name="Dittberner H."/>
        </authorList>
    </citation>
    <scope>NUCLEOTIDE SEQUENCE [LARGE SCALE GENOMIC DNA]</scope>
</reference>
<proteinExistence type="predicted"/>